<keyword evidence="2" id="KW-1185">Reference proteome</keyword>
<accession>A0A177AVC6</accession>
<proteinExistence type="predicted"/>
<gene>
    <name evidence="1" type="ORF">A3Q56_06347</name>
</gene>
<comment type="caution">
    <text evidence="1">The sequence shown here is derived from an EMBL/GenBank/DDBJ whole genome shotgun (WGS) entry which is preliminary data.</text>
</comment>
<organism evidence="1 2">
    <name type="scientific">Intoshia linei</name>
    <dbReference type="NCBI Taxonomy" id="1819745"/>
    <lineage>
        <taxon>Eukaryota</taxon>
        <taxon>Metazoa</taxon>
        <taxon>Spiralia</taxon>
        <taxon>Lophotrochozoa</taxon>
        <taxon>Mesozoa</taxon>
        <taxon>Orthonectida</taxon>
        <taxon>Rhopaluridae</taxon>
        <taxon>Intoshia</taxon>
    </lineage>
</organism>
<dbReference type="EMBL" id="LWCA01001093">
    <property type="protein sequence ID" value="OAF65936.1"/>
    <property type="molecule type" value="Genomic_DNA"/>
</dbReference>
<name>A0A177AVC6_9BILA</name>
<sequence length="136" mass="15747">MEYNKLSNKTTNIPNYVPDFKSVINQIFFAIKELEQESTKSNEAALRIKISKFYSLCSEFEKDLMFISNQVHNNALVNTMCDNIYKNTENPTVDFLTRQSECHIMFIKMVRSVISKFCYTIGTISTTCINSDLDKI</sequence>
<protein>
    <submittedName>
        <fullName evidence="1">Uncharacterized protein</fullName>
    </submittedName>
</protein>
<evidence type="ECO:0000313" key="1">
    <source>
        <dbReference type="EMBL" id="OAF65936.1"/>
    </source>
</evidence>
<evidence type="ECO:0000313" key="2">
    <source>
        <dbReference type="Proteomes" id="UP000078046"/>
    </source>
</evidence>
<dbReference type="Proteomes" id="UP000078046">
    <property type="component" value="Unassembled WGS sequence"/>
</dbReference>
<dbReference type="AlphaFoldDB" id="A0A177AVC6"/>
<reference evidence="1 2" key="1">
    <citation type="submission" date="2016-04" db="EMBL/GenBank/DDBJ databases">
        <title>The genome of Intoshia linei affirms orthonectids as highly simplified spiralians.</title>
        <authorList>
            <person name="Mikhailov K.V."/>
            <person name="Slusarev G.S."/>
            <person name="Nikitin M.A."/>
            <person name="Logacheva M.D."/>
            <person name="Penin A."/>
            <person name="Aleoshin V."/>
            <person name="Panchin Y.V."/>
        </authorList>
    </citation>
    <scope>NUCLEOTIDE SEQUENCE [LARGE SCALE GENOMIC DNA]</scope>
    <source>
        <strain evidence="1">Intl2013</strain>
        <tissue evidence="1">Whole animal</tissue>
    </source>
</reference>